<accession>A0A2N7LAK6</accession>
<protein>
    <submittedName>
        <fullName evidence="1">Uncharacterized protein</fullName>
    </submittedName>
</protein>
<dbReference type="InterPro" id="IPR013783">
    <property type="entry name" value="Ig-like_fold"/>
</dbReference>
<dbReference type="Gene3D" id="2.60.40.10">
    <property type="entry name" value="Immunoglobulins"/>
    <property type="match status" value="1"/>
</dbReference>
<reference evidence="2" key="1">
    <citation type="submission" date="2016-07" db="EMBL/GenBank/DDBJ databases">
        <title>Nontailed viruses are major unrecognized killers of bacteria in the ocean.</title>
        <authorList>
            <person name="Kauffman K."/>
            <person name="Hussain F."/>
            <person name="Yang J."/>
            <person name="Arevalo P."/>
            <person name="Brown J."/>
            <person name="Cutler M."/>
            <person name="Kelly L."/>
            <person name="Polz M.F."/>
        </authorList>
    </citation>
    <scope>NUCLEOTIDE SEQUENCE [LARGE SCALE GENOMIC DNA]</scope>
    <source>
        <strain evidence="2">10N.261.45.A10</strain>
    </source>
</reference>
<proteinExistence type="predicted"/>
<dbReference type="AlphaFoldDB" id="A0A2N7LAK6"/>
<dbReference type="EMBL" id="MDAL01000021">
    <property type="protein sequence ID" value="PMN91639.1"/>
    <property type="molecule type" value="Genomic_DNA"/>
</dbReference>
<dbReference type="Proteomes" id="UP000235387">
    <property type="component" value="Unassembled WGS sequence"/>
</dbReference>
<gene>
    <name evidence="1" type="ORF">BCT23_17095</name>
</gene>
<name>A0A2N7LAK6_9GAMM</name>
<evidence type="ECO:0000313" key="1">
    <source>
        <dbReference type="EMBL" id="PMN91639.1"/>
    </source>
</evidence>
<sequence length="173" mass="19090">MPIEASLRQLVFQADGGYETQAADDIGLMIFPPAAVLPAGGIQIFRLQWLGGDTLPASQSFFVRFTQPPLEDDMRDAPSGVAIEIHYNALVHLSSPSQRENVALRIDKEGMATLSNHGNRYTFLSRLQFLHPTNPNIDAPEQVFGERFLPPFSAFTFPAPASLQIGDYESEAR</sequence>
<organism evidence="1 2">
    <name type="scientific">Enterovibrio norvegicus</name>
    <dbReference type="NCBI Taxonomy" id="188144"/>
    <lineage>
        <taxon>Bacteria</taxon>
        <taxon>Pseudomonadati</taxon>
        <taxon>Pseudomonadota</taxon>
        <taxon>Gammaproteobacteria</taxon>
        <taxon>Vibrionales</taxon>
        <taxon>Vibrionaceae</taxon>
        <taxon>Enterovibrio</taxon>
    </lineage>
</organism>
<comment type="caution">
    <text evidence="1">The sequence shown here is derived from an EMBL/GenBank/DDBJ whole genome shotgun (WGS) entry which is preliminary data.</text>
</comment>
<evidence type="ECO:0000313" key="2">
    <source>
        <dbReference type="Proteomes" id="UP000235387"/>
    </source>
</evidence>